<evidence type="ECO:0000313" key="2">
    <source>
        <dbReference type="EMBL" id="RRD89158.1"/>
    </source>
</evidence>
<dbReference type="Proteomes" id="UP000269923">
    <property type="component" value="Unassembled WGS sequence"/>
</dbReference>
<reference evidence="2 3" key="1">
    <citation type="submission" date="2018-11" db="EMBL/GenBank/DDBJ databases">
        <title>Genomes From Bacteria Associated with the Canine Oral Cavity: a Test Case for Automated Genome-Based Taxonomic Assignment.</title>
        <authorList>
            <person name="Coil D.A."/>
            <person name="Jospin G."/>
            <person name="Darling A.E."/>
            <person name="Wallis C."/>
            <person name="Davis I.J."/>
            <person name="Harris S."/>
            <person name="Eisen J.A."/>
            <person name="Holcombe L.J."/>
            <person name="O'Flynn C."/>
        </authorList>
    </citation>
    <scope>NUCLEOTIDE SEQUENCE [LARGE SCALE GENOMIC DNA]</scope>
    <source>
        <strain evidence="2 3">COT-280</strain>
    </source>
</reference>
<dbReference type="STRING" id="1121352.GCA_000620925_01929"/>
<dbReference type="OrthoDB" id="5294090at2"/>
<proteinExistence type="predicted"/>
<comment type="caution">
    <text evidence="2">The sequence shown here is derived from an EMBL/GenBank/DDBJ whole genome shotgun (WGS) entry which is preliminary data.</text>
</comment>
<dbReference type="AlphaFoldDB" id="A0A3P2A2D5"/>
<dbReference type="GO" id="GO:0004519">
    <property type="term" value="F:endonuclease activity"/>
    <property type="evidence" value="ECO:0007669"/>
    <property type="project" value="UniProtKB-KW"/>
</dbReference>
<keyword evidence="3" id="KW-1185">Reference proteome</keyword>
<dbReference type="PANTHER" id="PTHR14859">
    <property type="entry name" value="CALCOFLUOR WHITE HYPERSENSITIVE PROTEIN PRECURSOR"/>
    <property type="match status" value="1"/>
</dbReference>
<dbReference type="Pfam" id="PF03372">
    <property type="entry name" value="Exo_endo_phos"/>
    <property type="match status" value="1"/>
</dbReference>
<organism evidence="2 3">
    <name type="scientific">Conchiformibius steedae</name>
    <dbReference type="NCBI Taxonomy" id="153493"/>
    <lineage>
        <taxon>Bacteria</taxon>
        <taxon>Pseudomonadati</taxon>
        <taxon>Pseudomonadota</taxon>
        <taxon>Betaproteobacteria</taxon>
        <taxon>Neisseriales</taxon>
        <taxon>Neisseriaceae</taxon>
        <taxon>Conchiformibius</taxon>
    </lineage>
</organism>
<dbReference type="Gene3D" id="3.60.10.10">
    <property type="entry name" value="Endonuclease/exonuclease/phosphatase"/>
    <property type="match status" value="1"/>
</dbReference>
<sequence length="244" mass="26974">MRILSYNIQAAIGTDSYWRYVSRLHRQVLPARAKHDTLARIADYIAAFDVVCLQEIDLGGLRSGFCCQANLLAEASAFAHSLHQTNRVVGKLSRHGNMMLSRFPLRLLVSESLPSRIKGRGWLAAAADTPWGEMVVANAHFSLGRQDQIHQAQHIADALAKYEKVCLCGDFNFLPDTAAAKILERAGFIRVAAPAPTYPSWQPRKTLDHIFLKGLHGQGQTETFCASDHLPVSAQLSLLDEKSV</sequence>
<dbReference type="InterPro" id="IPR051916">
    <property type="entry name" value="GPI-anchor_lipid_remodeler"/>
</dbReference>
<keyword evidence="2" id="KW-0540">Nuclease</keyword>
<dbReference type="RefSeq" id="WP_124796076.1">
    <property type="nucleotide sequence ID" value="NZ_RQYC01000022.1"/>
</dbReference>
<keyword evidence="2" id="KW-0378">Hydrolase</keyword>
<dbReference type="InterPro" id="IPR036691">
    <property type="entry name" value="Endo/exonu/phosph_ase_sf"/>
</dbReference>
<dbReference type="GO" id="GO:0006506">
    <property type="term" value="P:GPI anchor biosynthetic process"/>
    <property type="evidence" value="ECO:0007669"/>
    <property type="project" value="TreeGrafter"/>
</dbReference>
<accession>A0A3P2A2D5</accession>
<evidence type="ECO:0000313" key="3">
    <source>
        <dbReference type="Proteomes" id="UP000269923"/>
    </source>
</evidence>
<dbReference type="InterPro" id="IPR005135">
    <property type="entry name" value="Endo/exonuclease/phosphatase"/>
</dbReference>
<dbReference type="SUPFAM" id="SSF56219">
    <property type="entry name" value="DNase I-like"/>
    <property type="match status" value="1"/>
</dbReference>
<name>A0A3P2A2D5_9NEIS</name>
<dbReference type="GO" id="GO:0016020">
    <property type="term" value="C:membrane"/>
    <property type="evidence" value="ECO:0007669"/>
    <property type="project" value="GOC"/>
</dbReference>
<keyword evidence="2" id="KW-0255">Endonuclease</keyword>
<gene>
    <name evidence="2" type="ORF">EII21_09930</name>
</gene>
<dbReference type="PANTHER" id="PTHR14859:SF15">
    <property type="entry name" value="ENDONUCLEASE_EXONUCLEASE_PHOSPHATASE DOMAIN-CONTAINING PROTEIN"/>
    <property type="match status" value="1"/>
</dbReference>
<dbReference type="EMBL" id="RQYC01000022">
    <property type="protein sequence ID" value="RRD89158.1"/>
    <property type="molecule type" value="Genomic_DNA"/>
</dbReference>
<evidence type="ECO:0000259" key="1">
    <source>
        <dbReference type="Pfam" id="PF03372"/>
    </source>
</evidence>
<protein>
    <submittedName>
        <fullName evidence="2">Endonuclease</fullName>
    </submittedName>
</protein>
<feature type="domain" description="Endonuclease/exonuclease/phosphatase" evidence="1">
    <location>
        <begin position="5"/>
        <end position="229"/>
    </location>
</feature>